<dbReference type="AlphaFoldDB" id="B3PIL3"/>
<evidence type="ECO:0000313" key="3">
    <source>
        <dbReference type="EMBL" id="ACE84768.1"/>
    </source>
</evidence>
<dbReference type="OrthoDB" id="5568695at2"/>
<dbReference type="eggNOG" id="COG1278">
    <property type="taxonomic scope" value="Bacteria"/>
</dbReference>
<keyword evidence="3" id="KW-0238">DNA-binding</keyword>
<reference evidence="3 4" key="1">
    <citation type="journal article" date="2008" name="J. Bacteriol.">
        <title>Insights into plant cell wall degradation from the genome sequence of the soil bacterium Cellvibrio japonicus.</title>
        <authorList>
            <person name="Deboy R.T."/>
            <person name="Mongodin E.F."/>
            <person name="Fouts D.E."/>
            <person name="Tailford L.E."/>
            <person name="Khouri H."/>
            <person name="Emerson J.B."/>
            <person name="Mohamoud Y."/>
            <person name="Watkins K."/>
            <person name="Henrissat B."/>
            <person name="Gilbert H.J."/>
            <person name="Nelson K.E."/>
        </authorList>
    </citation>
    <scope>NUCLEOTIDE SEQUENCE [LARGE SCALE GENOMIC DNA]</scope>
    <source>
        <strain evidence="3 4">Ueda107</strain>
    </source>
</reference>
<protein>
    <submittedName>
        <fullName evidence="3">'Cold-shock' DNA-binding domain protein</fullName>
    </submittedName>
</protein>
<gene>
    <name evidence="3" type="ordered locus">CJA_2153</name>
</gene>
<dbReference type="HOGENOM" id="CLU_2218348_0_0_6"/>
<dbReference type="RefSeq" id="WP_012487755.1">
    <property type="nucleotide sequence ID" value="NC_010995.1"/>
</dbReference>
<evidence type="ECO:0000313" key="4">
    <source>
        <dbReference type="Proteomes" id="UP000001036"/>
    </source>
</evidence>
<feature type="region of interest" description="Disordered" evidence="1">
    <location>
        <begin position="70"/>
        <end position="106"/>
    </location>
</feature>
<dbReference type="Proteomes" id="UP000001036">
    <property type="component" value="Chromosome"/>
</dbReference>
<dbReference type="GO" id="GO:0003677">
    <property type="term" value="F:DNA binding"/>
    <property type="evidence" value="ECO:0007669"/>
    <property type="project" value="UniProtKB-KW"/>
</dbReference>
<dbReference type="InterPro" id="IPR012340">
    <property type="entry name" value="NA-bd_OB-fold"/>
</dbReference>
<accession>B3PIL3</accession>
<organism evidence="3 4">
    <name type="scientific">Cellvibrio japonicus (strain Ueda107)</name>
    <name type="common">Pseudomonas fluorescens subsp. cellulosa</name>
    <dbReference type="NCBI Taxonomy" id="498211"/>
    <lineage>
        <taxon>Bacteria</taxon>
        <taxon>Pseudomonadati</taxon>
        <taxon>Pseudomonadota</taxon>
        <taxon>Gammaproteobacteria</taxon>
        <taxon>Cellvibrionales</taxon>
        <taxon>Cellvibrionaceae</taxon>
        <taxon>Cellvibrio</taxon>
    </lineage>
</organism>
<evidence type="ECO:0000256" key="1">
    <source>
        <dbReference type="SAM" id="MobiDB-lite"/>
    </source>
</evidence>
<dbReference type="InterPro" id="IPR002059">
    <property type="entry name" value="CSP_DNA-bd"/>
</dbReference>
<proteinExistence type="predicted"/>
<keyword evidence="4" id="KW-1185">Reference proteome</keyword>
<dbReference type="STRING" id="498211.CJA_2153"/>
<sequence>MKTTVKCWFADKGYGFLNNGGEFSKDIMVHVSELKNCEYLKPGRTVEFDCDFNQKGLIAKNVHLVYEEQSQPSHTRFDNKQPTSRFDNKQYFSQPSTWNSYRQMNR</sequence>
<feature type="domain" description="CSD" evidence="2">
    <location>
        <begin position="1"/>
        <end position="64"/>
    </location>
</feature>
<dbReference type="SUPFAM" id="SSF50249">
    <property type="entry name" value="Nucleic acid-binding proteins"/>
    <property type="match status" value="1"/>
</dbReference>
<dbReference type="Gene3D" id="2.40.50.140">
    <property type="entry name" value="Nucleic acid-binding proteins"/>
    <property type="match status" value="1"/>
</dbReference>
<evidence type="ECO:0000259" key="2">
    <source>
        <dbReference type="PROSITE" id="PS51857"/>
    </source>
</evidence>
<dbReference type="EMBL" id="CP000934">
    <property type="protein sequence ID" value="ACE84768.1"/>
    <property type="molecule type" value="Genomic_DNA"/>
</dbReference>
<dbReference type="KEGG" id="cja:CJA_2153"/>
<dbReference type="Pfam" id="PF00313">
    <property type="entry name" value="CSD"/>
    <property type="match status" value="1"/>
</dbReference>
<name>B3PIL3_CELJU</name>
<dbReference type="PROSITE" id="PS51857">
    <property type="entry name" value="CSD_2"/>
    <property type="match status" value="1"/>
</dbReference>